<proteinExistence type="predicted"/>
<dbReference type="EMBL" id="VBWP01000005">
    <property type="protein sequence ID" value="TLG73894.1"/>
    <property type="molecule type" value="Genomic_DNA"/>
</dbReference>
<organism evidence="2 3">
    <name type="scientific">Culicoidibacter larvae</name>
    <dbReference type="NCBI Taxonomy" id="2579976"/>
    <lineage>
        <taxon>Bacteria</taxon>
        <taxon>Bacillati</taxon>
        <taxon>Bacillota</taxon>
        <taxon>Culicoidibacteria</taxon>
        <taxon>Culicoidibacterales</taxon>
        <taxon>Culicoidibacteraceae</taxon>
        <taxon>Culicoidibacter</taxon>
    </lineage>
</organism>
<dbReference type="RefSeq" id="WP_138191033.1">
    <property type="nucleotide sequence ID" value="NZ_VBWP01000005.1"/>
</dbReference>
<evidence type="ECO:0000256" key="1">
    <source>
        <dbReference type="SAM" id="Phobius"/>
    </source>
</evidence>
<feature type="transmembrane region" description="Helical" evidence="1">
    <location>
        <begin position="84"/>
        <end position="101"/>
    </location>
</feature>
<evidence type="ECO:0008006" key="4">
    <source>
        <dbReference type="Google" id="ProtNLM"/>
    </source>
</evidence>
<accession>A0A5R8QC21</accession>
<keyword evidence="1" id="KW-1133">Transmembrane helix</keyword>
<dbReference type="AlphaFoldDB" id="A0A5R8QC21"/>
<sequence>MKFTLEKVFLLIGSIFAAFGQAFFALIIFVVQNFSGTDMADFGDSSIFTDSPYATIYWLLSLVGFALLITVFVLAFFLNKNPKLIASLSIIFTTAAAVVNVPSSTFIPIFLAYGFICAAVLMVFNRLKKAESAPTQSKPEINNGVPYEFQQYTA</sequence>
<comment type="caution">
    <text evidence="2">The sequence shown here is derived from an EMBL/GenBank/DDBJ whole genome shotgun (WGS) entry which is preliminary data.</text>
</comment>
<dbReference type="Proteomes" id="UP000306912">
    <property type="component" value="Unassembled WGS sequence"/>
</dbReference>
<evidence type="ECO:0000313" key="2">
    <source>
        <dbReference type="EMBL" id="TLG73894.1"/>
    </source>
</evidence>
<reference evidence="2 3" key="1">
    <citation type="submission" date="2019-05" db="EMBL/GenBank/DDBJ databases">
        <title>Culicoidintestinum kansasii gen. nov., sp. nov. from the gastrointestinal tract of the biting midge, Culicoides sonorensis.</title>
        <authorList>
            <person name="Neupane S."/>
            <person name="Ghosh A."/>
            <person name="Gunther S."/>
            <person name="Martin K."/>
            <person name="Zurek L."/>
        </authorList>
    </citation>
    <scope>NUCLEOTIDE SEQUENCE [LARGE SCALE GENOMIC DNA]</scope>
    <source>
        <strain evidence="2 3">CS-1</strain>
    </source>
</reference>
<keyword evidence="1" id="KW-0812">Transmembrane</keyword>
<name>A0A5R8QC21_9FIRM</name>
<feature type="transmembrane region" description="Helical" evidence="1">
    <location>
        <begin position="55"/>
        <end position="77"/>
    </location>
</feature>
<keyword evidence="3" id="KW-1185">Reference proteome</keyword>
<keyword evidence="1" id="KW-0472">Membrane</keyword>
<feature type="transmembrane region" description="Helical" evidence="1">
    <location>
        <begin position="9"/>
        <end position="35"/>
    </location>
</feature>
<dbReference type="InParanoid" id="A0A5R8QC21"/>
<evidence type="ECO:0000313" key="3">
    <source>
        <dbReference type="Proteomes" id="UP000306912"/>
    </source>
</evidence>
<protein>
    <recommendedName>
        <fullName evidence="4">DUF4064 domain-containing protein</fullName>
    </recommendedName>
</protein>
<gene>
    <name evidence="2" type="ORF">FEZ08_07115</name>
</gene>
<feature type="transmembrane region" description="Helical" evidence="1">
    <location>
        <begin position="107"/>
        <end position="124"/>
    </location>
</feature>